<feature type="region of interest" description="Disordered" evidence="1">
    <location>
        <begin position="1"/>
        <end position="37"/>
    </location>
</feature>
<dbReference type="InterPro" id="IPR037523">
    <property type="entry name" value="VOC_core"/>
</dbReference>
<proteinExistence type="predicted"/>
<dbReference type="SUPFAM" id="SSF54593">
    <property type="entry name" value="Glyoxalase/Bleomycin resistance protein/Dihydroxybiphenyl dioxygenase"/>
    <property type="match status" value="1"/>
</dbReference>
<evidence type="ECO:0000313" key="4">
    <source>
        <dbReference type="Proteomes" id="UP001497516"/>
    </source>
</evidence>
<evidence type="ECO:0000259" key="2">
    <source>
        <dbReference type="PROSITE" id="PS51819"/>
    </source>
</evidence>
<dbReference type="Proteomes" id="UP001497516">
    <property type="component" value="Chromosome 9"/>
</dbReference>
<dbReference type="CDD" id="cd07245">
    <property type="entry name" value="VOC_like"/>
    <property type="match status" value="1"/>
</dbReference>
<keyword evidence="4" id="KW-1185">Reference proteome</keyword>
<dbReference type="Gene3D" id="3.10.180.10">
    <property type="entry name" value="2,3-Dihydroxybiphenyl 1,2-Dioxygenase, domain 1"/>
    <property type="match status" value="1"/>
</dbReference>
<dbReference type="PROSITE" id="PS51819">
    <property type="entry name" value="VOC"/>
    <property type="match status" value="1"/>
</dbReference>
<feature type="region of interest" description="Disordered" evidence="1">
    <location>
        <begin position="186"/>
        <end position="205"/>
    </location>
</feature>
<dbReference type="PANTHER" id="PTHR46142:SF8">
    <property type="entry name" value="EXPRESSED PROTEIN"/>
    <property type="match status" value="1"/>
</dbReference>
<dbReference type="Pfam" id="PF00903">
    <property type="entry name" value="Glyoxalase"/>
    <property type="match status" value="1"/>
</dbReference>
<dbReference type="InterPro" id="IPR004360">
    <property type="entry name" value="Glyas_Fos-R_dOase_dom"/>
</dbReference>
<reference evidence="3 4" key="1">
    <citation type="submission" date="2024-04" db="EMBL/GenBank/DDBJ databases">
        <authorList>
            <person name="Fracassetti M."/>
        </authorList>
    </citation>
    <scope>NUCLEOTIDE SEQUENCE [LARGE SCALE GENOMIC DNA]</scope>
</reference>
<feature type="domain" description="VOC" evidence="2">
    <location>
        <begin position="40"/>
        <end position="164"/>
    </location>
</feature>
<protein>
    <recommendedName>
        <fullName evidence="2">VOC domain-containing protein</fullName>
    </recommendedName>
</protein>
<sequence>MQKQEERSSSNWRGGGEHEQEIQVHKASDEETRSHPPLMALNHVSRLCRDVEKSLDFYTEVLGMVLIERPEAFKFDGAWLYNYGVGIHLVQATDEDRLPDKDRGLDPMDNHISFQCEDMEAMERRLKEFNVEYLKRTIEEENGSKIDQMFFDDPDGFMIEICNCENLKLVPAGSLGKIRIPFDRHTPPLDLNTTADGHRQHEHAD</sequence>
<dbReference type="AlphaFoldDB" id="A0AAV2GQS5"/>
<accession>A0AAV2GQS5</accession>
<dbReference type="PANTHER" id="PTHR46142">
    <property type="match status" value="1"/>
</dbReference>
<evidence type="ECO:0000256" key="1">
    <source>
        <dbReference type="SAM" id="MobiDB-lite"/>
    </source>
</evidence>
<dbReference type="InterPro" id="IPR029068">
    <property type="entry name" value="Glyas_Bleomycin-R_OHBP_Dase"/>
</dbReference>
<feature type="compositionally biased region" description="Basic and acidic residues" evidence="1">
    <location>
        <begin position="196"/>
        <end position="205"/>
    </location>
</feature>
<organism evidence="3 4">
    <name type="scientific">Linum trigynum</name>
    <dbReference type="NCBI Taxonomy" id="586398"/>
    <lineage>
        <taxon>Eukaryota</taxon>
        <taxon>Viridiplantae</taxon>
        <taxon>Streptophyta</taxon>
        <taxon>Embryophyta</taxon>
        <taxon>Tracheophyta</taxon>
        <taxon>Spermatophyta</taxon>
        <taxon>Magnoliopsida</taxon>
        <taxon>eudicotyledons</taxon>
        <taxon>Gunneridae</taxon>
        <taxon>Pentapetalae</taxon>
        <taxon>rosids</taxon>
        <taxon>fabids</taxon>
        <taxon>Malpighiales</taxon>
        <taxon>Linaceae</taxon>
        <taxon>Linum</taxon>
    </lineage>
</organism>
<gene>
    <name evidence="3" type="ORF">LTRI10_LOCUS51092</name>
</gene>
<dbReference type="EMBL" id="OZ034822">
    <property type="protein sequence ID" value="CAL1411755.1"/>
    <property type="molecule type" value="Genomic_DNA"/>
</dbReference>
<name>A0AAV2GQS5_9ROSI</name>
<feature type="compositionally biased region" description="Basic and acidic residues" evidence="1">
    <location>
        <begin position="15"/>
        <end position="34"/>
    </location>
</feature>
<evidence type="ECO:0000313" key="3">
    <source>
        <dbReference type="EMBL" id="CAL1411755.1"/>
    </source>
</evidence>